<evidence type="ECO:0000256" key="10">
    <source>
        <dbReference type="ARBA" id="ARBA00031051"/>
    </source>
</evidence>
<comment type="catalytic activity">
    <reaction evidence="1 11">
        <text>3-deoxy-alpha-D-manno-2-octulosonate-8-phosphate + H2O = 3-deoxy-alpha-D-manno-oct-2-ulosonate + phosphate</text>
        <dbReference type="Rhea" id="RHEA:11500"/>
        <dbReference type="ChEBI" id="CHEBI:15377"/>
        <dbReference type="ChEBI" id="CHEBI:43474"/>
        <dbReference type="ChEBI" id="CHEBI:85985"/>
        <dbReference type="ChEBI" id="CHEBI:85986"/>
        <dbReference type="EC" id="3.1.3.45"/>
    </reaction>
</comment>
<dbReference type="SFLD" id="SFLDG01136">
    <property type="entry name" value="C1.6:_Phosphoserine_Phosphatas"/>
    <property type="match status" value="1"/>
</dbReference>
<feature type="binding site" evidence="12">
    <location>
        <position position="121"/>
    </location>
    <ligand>
        <name>Mg(2+)</name>
        <dbReference type="ChEBI" id="CHEBI:18420"/>
    </ligand>
</feature>
<dbReference type="EMBL" id="FOYU01000001">
    <property type="protein sequence ID" value="SFR46794.1"/>
    <property type="molecule type" value="Genomic_DNA"/>
</dbReference>
<feature type="binding site" evidence="12">
    <location>
        <position position="30"/>
    </location>
    <ligand>
        <name>substrate</name>
    </ligand>
</feature>
<proteinExistence type="inferred from homology"/>
<dbReference type="EC" id="3.1.3.45" evidence="5 11"/>
<comment type="function">
    <text evidence="11">Catalyzes the hydrolysis of 3-deoxy-D-manno-octulosonate 8-phosphate (KDO 8-P) to 3-deoxy-D-manno-octulosonate (KDO) and inorganic phosphate.</text>
</comment>
<evidence type="ECO:0000256" key="6">
    <source>
        <dbReference type="ARBA" id="ARBA00020092"/>
    </source>
</evidence>
<evidence type="ECO:0000256" key="12">
    <source>
        <dbReference type="PIRSR" id="PIRSR006118-2"/>
    </source>
</evidence>
<evidence type="ECO:0000256" key="5">
    <source>
        <dbReference type="ARBA" id="ARBA00013066"/>
    </source>
</evidence>
<dbReference type="Proteomes" id="UP000199424">
    <property type="component" value="Unassembled WGS sequence"/>
</dbReference>
<evidence type="ECO:0000256" key="3">
    <source>
        <dbReference type="ARBA" id="ARBA00005893"/>
    </source>
</evidence>
<evidence type="ECO:0000313" key="13">
    <source>
        <dbReference type="EMBL" id="SFR46794.1"/>
    </source>
</evidence>
<keyword evidence="11" id="KW-0448">Lipopolysaccharide biosynthesis</keyword>
<dbReference type="GO" id="GO:0008781">
    <property type="term" value="F:N-acylneuraminate cytidylyltransferase activity"/>
    <property type="evidence" value="ECO:0007669"/>
    <property type="project" value="TreeGrafter"/>
</dbReference>
<dbReference type="GO" id="GO:0019143">
    <property type="term" value="F:3-deoxy-manno-octulosonate-8-phosphatase activity"/>
    <property type="evidence" value="ECO:0007669"/>
    <property type="project" value="UniProtKB-UniRule"/>
</dbReference>
<dbReference type="AlphaFoldDB" id="A0A1I6GX18"/>
<keyword evidence="14" id="KW-1185">Reference proteome</keyword>
<keyword evidence="7 11" id="KW-0479">Metal-binding</keyword>
<evidence type="ECO:0000256" key="4">
    <source>
        <dbReference type="ARBA" id="ARBA00011881"/>
    </source>
</evidence>
<dbReference type="PIRSF" id="PIRSF006118">
    <property type="entry name" value="KDO8-P_Ptase"/>
    <property type="match status" value="1"/>
</dbReference>
<name>A0A1I6GX18_9GAMM</name>
<evidence type="ECO:0000313" key="14">
    <source>
        <dbReference type="Proteomes" id="UP000199424"/>
    </source>
</evidence>
<dbReference type="InterPro" id="IPR023214">
    <property type="entry name" value="HAD_sf"/>
</dbReference>
<dbReference type="PANTHER" id="PTHR21485">
    <property type="entry name" value="HAD SUPERFAMILY MEMBERS CMAS AND KDSC"/>
    <property type="match status" value="1"/>
</dbReference>
<dbReference type="InterPro" id="IPR010023">
    <property type="entry name" value="KdsC_fam"/>
</dbReference>
<keyword evidence="9 11" id="KW-0460">Magnesium</keyword>
<evidence type="ECO:0000256" key="11">
    <source>
        <dbReference type="PIRNR" id="PIRNR006118"/>
    </source>
</evidence>
<dbReference type="FunFam" id="3.40.50.1000:FF:000029">
    <property type="entry name" value="3-deoxy-D-manno-octulosonate 8-phosphate phosphatase KdsC"/>
    <property type="match status" value="1"/>
</dbReference>
<keyword evidence="8 11" id="KW-0378">Hydrolase</keyword>
<dbReference type="Pfam" id="PF08282">
    <property type="entry name" value="Hydrolase_3"/>
    <property type="match status" value="1"/>
</dbReference>
<evidence type="ECO:0000256" key="2">
    <source>
        <dbReference type="ARBA" id="ARBA00001946"/>
    </source>
</evidence>
<reference evidence="14" key="1">
    <citation type="submission" date="2016-10" db="EMBL/GenBank/DDBJ databases">
        <authorList>
            <person name="Varghese N."/>
            <person name="Submissions S."/>
        </authorList>
    </citation>
    <scope>NUCLEOTIDE SEQUENCE [LARGE SCALE GENOMIC DNA]</scope>
    <source>
        <strain evidence="14">CGMCC 1.7285</strain>
    </source>
</reference>
<dbReference type="GO" id="GO:0009103">
    <property type="term" value="P:lipopolysaccharide biosynthetic process"/>
    <property type="evidence" value="ECO:0007669"/>
    <property type="project" value="UniProtKB-UniRule"/>
</dbReference>
<evidence type="ECO:0000256" key="7">
    <source>
        <dbReference type="ARBA" id="ARBA00022723"/>
    </source>
</evidence>
<protein>
    <recommendedName>
        <fullName evidence="6 11">3-deoxy-D-manno-octulosonate 8-phosphate phosphatase KdsC</fullName>
        <ecNumber evidence="5 11">3.1.3.45</ecNumber>
    </recommendedName>
    <alternativeName>
        <fullName evidence="10 11">KDO 8-P phosphatase</fullName>
    </alternativeName>
</protein>
<feature type="binding site" evidence="12">
    <location>
        <position position="28"/>
    </location>
    <ligand>
        <name>Mg(2+)</name>
        <dbReference type="ChEBI" id="CHEBI:18420"/>
    </ligand>
</feature>
<dbReference type="PANTHER" id="PTHR21485:SF3">
    <property type="entry name" value="N-ACYLNEURAMINATE CYTIDYLYLTRANSFERASE"/>
    <property type="match status" value="1"/>
</dbReference>
<dbReference type="NCBIfam" id="NF007019">
    <property type="entry name" value="PRK09484.1"/>
    <property type="match status" value="1"/>
</dbReference>
<accession>A0A1I6GX18</accession>
<dbReference type="InterPro" id="IPR036412">
    <property type="entry name" value="HAD-like_sf"/>
</dbReference>
<dbReference type="SFLD" id="SFLDS00003">
    <property type="entry name" value="Haloacid_Dehalogenase"/>
    <property type="match status" value="1"/>
</dbReference>
<dbReference type="Gene3D" id="3.40.50.1000">
    <property type="entry name" value="HAD superfamily/HAD-like"/>
    <property type="match status" value="1"/>
</dbReference>
<dbReference type="NCBIfam" id="TIGR01670">
    <property type="entry name" value="KdsC-phosphatas"/>
    <property type="match status" value="1"/>
</dbReference>
<dbReference type="InterPro" id="IPR050793">
    <property type="entry name" value="CMP-NeuNAc_synthase"/>
</dbReference>
<dbReference type="CDD" id="cd01630">
    <property type="entry name" value="HAD_KDO-like"/>
    <property type="match status" value="1"/>
</dbReference>
<sequence>MEMISTWYGDINATLFDRFQQIKLVVCDVDGVFSDGCIYLGNQGEELKAFNTRDGFGVKALLNAGIEVAVITGRRSAIVENRMTALGVKHIYQGQEDKLTCFEQLLTKLNLDAREVASIGDDVPDVDMLKRSGVGVSVQDGHPFVQQSADYVTAQRGGYGAVRELSDLILLAQGQLQLHGGVSL</sequence>
<dbReference type="SUPFAM" id="SSF56784">
    <property type="entry name" value="HAD-like"/>
    <property type="match status" value="1"/>
</dbReference>
<comment type="similarity">
    <text evidence="3 11">Belongs to the KdsC family.</text>
</comment>
<evidence type="ECO:0000256" key="9">
    <source>
        <dbReference type="ARBA" id="ARBA00022842"/>
    </source>
</evidence>
<dbReference type="GO" id="GO:0046872">
    <property type="term" value="F:metal ion binding"/>
    <property type="evidence" value="ECO:0007669"/>
    <property type="project" value="UniProtKB-UniRule"/>
</dbReference>
<comment type="subunit">
    <text evidence="4 11">Homotetramer.</text>
</comment>
<gene>
    <name evidence="13" type="ORF">SAMN04488070_1338</name>
</gene>
<evidence type="ECO:0000256" key="1">
    <source>
        <dbReference type="ARBA" id="ARBA00000898"/>
    </source>
</evidence>
<organism evidence="13 14">
    <name type="scientific">Pseudidiomarina maritima</name>
    <dbReference type="NCBI Taxonomy" id="519453"/>
    <lineage>
        <taxon>Bacteria</taxon>
        <taxon>Pseudomonadati</taxon>
        <taxon>Pseudomonadota</taxon>
        <taxon>Gammaproteobacteria</taxon>
        <taxon>Alteromonadales</taxon>
        <taxon>Idiomarinaceae</taxon>
        <taxon>Pseudidiomarina</taxon>
    </lineage>
</organism>
<evidence type="ECO:0000256" key="8">
    <source>
        <dbReference type="ARBA" id="ARBA00022801"/>
    </source>
</evidence>
<dbReference type="SFLD" id="SFLDG01138">
    <property type="entry name" value="C1.6.2:_Deoxy-d-mannose-octulo"/>
    <property type="match status" value="1"/>
</dbReference>
<comment type="cofactor">
    <cofactor evidence="2 11 12">
        <name>Mg(2+)</name>
        <dbReference type="ChEBI" id="CHEBI:18420"/>
    </cofactor>
</comment>